<dbReference type="SUPFAM" id="SSF81296">
    <property type="entry name" value="E set domains"/>
    <property type="match status" value="1"/>
</dbReference>
<dbReference type="RefSeq" id="XP_022339688.1">
    <property type="nucleotide sequence ID" value="XM_022483980.1"/>
</dbReference>
<protein>
    <submittedName>
        <fullName evidence="4">Uncharacterized protein LOC111134695</fullName>
    </submittedName>
</protein>
<reference evidence="4" key="1">
    <citation type="submission" date="2025-08" db="UniProtKB">
        <authorList>
            <consortium name="RefSeq"/>
        </authorList>
    </citation>
    <scope>IDENTIFICATION</scope>
    <source>
        <tissue evidence="4">Whole sample</tissue>
    </source>
</reference>
<evidence type="ECO:0000259" key="2">
    <source>
        <dbReference type="SMART" id="SM00737"/>
    </source>
</evidence>
<sequence length="250" mass="28089">MKSIQLLVFVVFFVAQSSSQDEEDGRRRPNYVVVDKHINVREIIRFGGKRDVVQDGVEEFEVPGDDNSAPYQSPFFSLLAKVSNAAKWRKVQNMLPLSGIQYFLGDMGTAEVCGPPGAHINISWSPKVIDPQKSVKIYFDVTIPIDFNKGKGHVDVYMEDSPDPIFSVDQDFGCDDIAKKTAMIKCPLKKGSHYAFSFVYSELDRLPVGKYTLGVKITDDHNNLFACLNMTLVIKPSEYLSMHPPPQIIH</sequence>
<keyword evidence="1" id="KW-0732">Signal</keyword>
<name>A0A8B8EJN3_CRAVI</name>
<dbReference type="SMART" id="SM00737">
    <property type="entry name" value="ML"/>
    <property type="match status" value="1"/>
</dbReference>
<dbReference type="InterPro" id="IPR014756">
    <property type="entry name" value="Ig_E-set"/>
</dbReference>
<evidence type="ECO:0000313" key="4">
    <source>
        <dbReference type="RefSeq" id="XP_022339688.1"/>
    </source>
</evidence>
<dbReference type="OrthoDB" id="6064683at2759"/>
<dbReference type="Pfam" id="PF02221">
    <property type="entry name" value="E1_DerP2_DerF2"/>
    <property type="match status" value="1"/>
</dbReference>
<organism evidence="3 4">
    <name type="scientific">Crassostrea virginica</name>
    <name type="common">Eastern oyster</name>
    <dbReference type="NCBI Taxonomy" id="6565"/>
    <lineage>
        <taxon>Eukaryota</taxon>
        <taxon>Metazoa</taxon>
        <taxon>Spiralia</taxon>
        <taxon>Lophotrochozoa</taxon>
        <taxon>Mollusca</taxon>
        <taxon>Bivalvia</taxon>
        <taxon>Autobranchia</taxon>
        <taxon>Pteriomorphia</taxon>
        <taxon>Ostreida</taxon>
        <taxon>Ostreoidea</taxon>
        <taxon>Ostreidae</taxon>
        <taxon>Crassostrea</taxon>
    </lineage>
</organism>
<evidence type="ECO:0000256" key="1">
    <source>
        <dbReference type="SAM" id="SignalP"/>
    </source>
</evidence>
<accession>A0A8B8EJN3</accession>
<dbReference type="KEGG" id="cvn:111134695"/>
<keyword evidence="3" id="KW-1185">Reference proteome</keyword>
<dbReference type="GeneID" id="111134695"/>
<feature type="domain" description="MD-2-related lipid-recognition" evidence="2">
    <location>
        <begin position="110"/>
        <end position="232"/>
    </location>
</feature>
<dbReference type="Proteomes" id="UP000694844">
    <property type="component" value="Chromosome 5"/>
</dbReference>
<dbReference type="Gene3D" id="2.60.40.770">
    <property type="match status" value="1"/>
</dbReference>
<feature type="signal peptide" evidence="1">
    <location>
        <begin position="1"/>
        <end position="19"/>
    </location>
</feature>
<dbReference type="InterPro" id="IPR003172">
    <property type="entry name" value="ML_dom"/>
</dbReference>
<gene>
    <name evidence="4" type="primary">LOC111134695</name>
</gene>
<dbReference type="AlphaFoldDB" id="A0A8B8EJN3"/>
<evidence type="ECO:0000313" key="3">
    <source>
        <dbReference type="Proteomes" id="UP000694844"/>
    </source>
</evidence>
<feature type="chain" id="PRO_5034727100" evidence="1">
    <location>
        <begin position="20"/>
        <end position="250"/>
    </location>
</feature>
<proteinExistence type="predicted"/>